<accession>A0A8J3E3S9</accession>
<proteinExistence type="predicted"/>
<evidence type="ECO:0000313" key="2">
    <source>
        <dbReference type="EMBL" id="GGF21268.1"/>
    </source>
</evidence>
<gene>
    <name evidence="2" type="ORF">GCM10011611_29210</name>
</gene>
<feature type="domain" description="N-acetyltransferase" evidence="1">
    <location>
        <begin position="135"/>
        <end position="279"/>
    </location>
</feature>
<evidence type="ECO:0000313" key="3">
    <source>
        <dbReference type="Proteomes" id="UP000646365"/>
    </source>
</evidence>
<dbReference type="CDD" id="cd04301">
    <property type="entry name" value="NAT_SF"/>
    <property type="match status" value="1"/>
</dbReference>
<sequence>MLFTAPDLARRLEAAEALHVTRQIESYRRLRPGCTALAEPIAGGVAIASDAAFGRKLNHVVGAGLDRPLTPDDLDRVERLYDGMGLPTEIDLCPHADAGALTALATRGYRVNAFSNSYGRLLTAADLAPAAVPGVEVRRVEAAEAERFVATSVAGFSVQAHRRSADLLEVLARIALDRADTTLYLAFVDGTVAGSAGLAALETPEGPVAHLYIASTHPSQRGRGVQAALLNARLADARRMGLELASIGARPANTSARNAERAGFRLAFTKPTFARPPAV</sequence>
<reference evidence="2" key="1">
    <citation type="journal article" date="2014" name="Int. J. Syst. Evol. Microbiol.">
        <title>Complete genome sequence of Corynebacterium casei LMG S-19264T (=DSM 44701T), isolated from a smear-ripened cheese.</title>
        <authorList>
            <consortium name="US DOE Joint Genome Institute (JGI-PGF)"/>
            <person name="Walter F."/>
            <person name="Albersmeier A."/>
            <person name="Kalinowski J."/>
            <person name="Ruckert C."/>
        </authorList>
    </citation>
    <scope>NUCLEOTIDE SEQUENCE</scope>
    <source>
        <strain evidence="2">CGMCC 1.15725</strain>
    </source>
</reference>
<dbReference type="InterPro" id="IPR016181">
    <property type="entry name" value="Acyl_CoA_acyltransferase"/>
</dbReference>
<organism evidence="2 3">
    <name type="scientific">Aliidongia dinghuensis</name>
    <dbReference type="NCBI Taxonomy" id="1867774"/>
    <lineage>
        <taxon>Bacteria</taxon>
        <taxon>Pseudomonadati</taxon>
        <taxon>Pseudomonadota</taxon>
        <taxon>Alphaproteobacteria</taxon>
        <taxon>Rhodospirillales</taxon>
        <taxon>Dongiaceae</taxon>
        <taxon>Aliidongia</taxon>
    </lineage>
</organism>
<dbReference type="Proteomes" id="UP000646365">
    <property type="component" value="Unassembled WGS sequence"/>
</dbReference>
<dbReference type="RefSeq" id="WP_189046964.1">
    <property type="nucleotide sequence ID" value="NZ_BMJQ01000007.1"/>
</dbReference>
<dbReference type="SUPFAM" id="SSF55729">
    <property type="entry name" value="Acyl-CoA N-acyltransferases (Nat)"/>
    <property type="match status" value="1"/>
</dbReference>
<protein>
    <submittedName>
        <fullName evidence="2">GNAT family acetyltransferase</fullName>
    </submittedName>
</protein>
<dbReference type="Gene3D" id="3.40.630.30">
    <property type="match status" value="1"/>
</dbReference>
<dbReference type="GO" id="GO:0016747">
    <property type="term" value="F:acyltransferase activity, transferring groups other than amino-acyl groups"/>
    <property type="evidence" value="ECO:0007669"/>
    <property type="project" value="InterPro"/>
</dbReference>
<dbReference type="EMBL" id="BMJQ01000007">
    <property type="protein sequence ID" value="GGF21268.1"/>
    <property type="molecule type" value="Genomic_DNA"/>
</dbReference>
<evidence type="ECO:0000259" key="1">
    <source>
        <dbReference type="PROSITE" id="PS51186"/>
    </source>
</evidence>
<comment type="caution">
    <text evidence="2">The sequence shown here is derived from an EMBL/GenBank/DDBJ whole genome shotgun (WGS) entry which is preliminary data.</text>
</comment>
<name>A0A8J3E3S9_9PROT</name>
<dbReference type="PROSITE" id="PS51186">
    <property type="entry name" value="GNAT"/>
    <property type="match status" value="1"/>
</dbReference>
<reference evidence="2" key="2">
    <citation type="submission" date="2020-09" db="EMBL/GenBank/DDBJ databases">
        <authorList>
            <person name="Sun Q."/>
            <person name="Zhou Y."/>
        </authorList>
    </citation>
    <scope>NUCLEOTIDE SEQUENCE</scope>
    <source>
        <strain evidence="2">CGMCC 1.15725</strain>
    </source>
</reference>
<dbReference type="AlphaFoldDB" id="A0A8J3E3S9"/>
<keyword evidence="3" id="KW-1185">Reference proteome</keyword>
<dbReference type="Pfam" id="PF00583">
    <property type="entry name" value="Acetyltransf_1"/>
    <property type="match status" value="1"/>
</dbReference>
<dbReference type="InterPro" id="IPR000182">
    <property type="entry name" value="GNAT_dom"/>
</dbReference>